<evidence type="ECO:0000313" key="1">
    <source>
        <dbReference type="EMBL" id="QFJ53929.1"/>
    </source>
</evidence>
<dbReference type="OrthoDB" id="287363at2"/>
<evidence type="ECO:0000313" key="2">
    <source>
        <dbReference type="Proteomes" id="UP000327030"/>
    </source>
</evidence>
<dbReference type="KEGG" id="pxv:FXF36_03130"/>
<name>A0A5P6VQG1_PSEXY</name>
<accession>A0A5P6VQG1</accession>
<proteinExistence type="predicted"/>
<protein>
    <submittedName>
        <fullName evidence="1">Uncharacterized protein</fullName>
    </submittedName>
</protein>
<dbReference type="Proteomes" id="UP000327030">
    <property type="component" value="Chromosome 1"/>
</dbReference>
<gene>
    <name evidence="1" type="ORF">FXF36_03130</name>
</gene>
<dbReference type="EMBL" id="CP043028">
    <property type="protein sequence ID" value="QFJ53929.1"/>
    <property type="molecule type" value="Genomic_DNA"/>
</dbReference>
<sequence>MSKSFINCDHIGTCPHYEMQYEQVLKTYPIIAELYASVKELYEIIYSKHSDRLDALLSRLEDYNIPE</sequence>
<organism evidence="1 2">
    <name type="scientific">Pseudobutyrivibrio xylanivorans</name>
    <dbReference type="NCBI Taxonomy" id="185007"/>
    <lineage>
        <taxon>Bacteria</taxon>
        <taxon>Bacillati</taxon>
        <taxon>Bacillota</taxon>
        <taxon>Clostridia</taxon>
        <taxon>Lachnospirales</taxon>
        <taxon>Lachnospiraceae</taxon>
        <taxon>Pseudobutyrivibrio</taxon>
    </lineage>
</organism>
<reference evidence="2" key="1">
    <citation type="submission" date="2019-08" db="EMBL/GenBank/DDBJ databases">
        <title>Complete Genome Sequence of the Polysaccharide-Degrading Rumen Bacterium Pseudobutyrivibrio xylanivorans MA3014.</title>
        <authorList>
            <person name="Palevich N."/>
            <person name="Maclean P.H."/>
            <person name="Kelly W.J."/>
            <person name="Leahy S.C."/>
            <person name="Rakonjac J."/>
            <person name="Attwood G.T."/>
        </authorList>
    </citation>
    <scope>NUCLEOTIDE SEQUENCE [LARGE SCALE GENOMIC DNA]</scope>
    <source>
        <strain evidence="2">MA3014</strain>
    </source>
</reference>
<dbReference type="AlphaFoldDB" id="A0A5P6VQG1"/>